<evidence type="ECO:0000256" key="2">
    <source>
        <dbReference type="ARBA" id="ARBA00023125"/>
    </source>
</evidence>
<keyword evidence="2" id="KW-0238">DNA-binding</keyword>
<dbReference type="PANTHER" id="PTHR30146:SF109">
    <property type="entry name" value="HTH-TYPE TRANSCRIPTIONAL REGULATOR GALS"/>
    <property type="match status" value="1"/>
</dbReference>
<accession>A0ABY9Y7X1</accession>
<dbReference type="Pfam" id="PF13377">
    <property type="entry name" value="Peripla_BP_3"/>
    <property type="match status" value="1"/>
</dbReference>
<keyword evidence="6" id="KW-1185">Reference proteome</keyword>
<evidence type="ECO:0000256" key="1">
    <source>
        <dbReference type="ARBA" id="ARBA00023015"/>
    </source>
</evidence>
<dbReference type="EMBL" id="CP134536">
    <property type="protein sequence ID" value="WNH14366.1"/>
    <property type="molecule type" value="Genomic_DNA"/>
</dbReference>
<dbReference type="RefSeq" id="WP_415864376.1">
    <property type="nucleotide sequence ID" value="NZ_CP134536.1"/>
</dbReference>
<dbReference type="InterPro" id="IPR028082">
    <property type="entry name" value="Peripla_BP_I"/>
</dbReference>
<dbReference type="PANTHER" id="PTHR30146">
    <property type="entry name" value="LACI-RELATED TRANSCRIPTIONAL REPRESSOR"/>
    <property type="match status" value="1"/>
</dbReference>
<evidence type="ECO:0000313" key="6">
    <source>
        <dbReference type="Proteomes" id="UP001303407"/>
    </source>
</evidence>
<dbReference type="Proteomes" id="UP001303407">
    <property type="component" value="Chromosome"/>
</dbReference>
<protein>
    <submittedName>
        <fullName evidence="5">Substrate-binding domain-containing protein</fullName>
    </submittedName>
</protein>
<organism evidence="5 6">
    <name type="scientific">Thalassobellus suaedae</name>
    <dbReference type="NCBI Taxonomy" id="3074124"/>
    <lineage>
        <taxon>Bacteria</taxon>
        <taxon>Pseudomonadati</taxon>
        <taxon>Bacteroidota</taxon>
        <taxon>Flavobacteriia</taxon>
        <taxon>Flavobacteriales</taxon>
        <taxon>Flavobacteriaceae</taxon>
        <taxon>Thalassobellus</taxon>
    </lineage>
</organism>
<keyword evidence="3" id="KW-0804">Transcription</keyword>
<dbReference type="SUPFAM" id="SSF53822">
    <property type="entry name" value="Periplasmic binding protein-like I"/>
    <property type="match status" value="1"/>
</dbReference>
<dbReference type="InterPro" id="IPR046335">
    <property type="entry name" value="LacI/GalR-like_sensor"/>
</dbReference>
<keyword evidence="1" id="KW-0805">Transcription regulation</keyword>
<evidence type="ECO:0000256" key="3">
    <source>
        <dbReference type="ARBA" id="ARBA00023163"/>
    </source>
</evidence>
<dbReference type="CDD" id="cd06267">
    <property type="entry name" value="PBP1_LacI_sugar_binding-like"/>
    <property type="match status" value="1"/>
</dbReference>
<evidence type="ECO:0000259" key="4">
    <source>
        <dbReference type="Pfam" id="PF13377"/>
    </source>
</evidence>
<feature type="domain" description="Transcriptional regulator LacI/GalR-like sensor" evidence="4">
    <location>
        <begin position="65"/>
        <end position="226"/>
    </location>
</feature>
<name>A0ABY9Y7X1_9FLAO</name>
<sequence>MDTFIGARVDGILVSISKNTKDFSHFTAVKDKNIPIAFFDRTNEDLNISSVCIDDYLGGFMATKSLIESGYTKIAHICGPLHIHAFSERVRGYKNALMESNLDVYDDFIFNGDISIETGRNALRFFLNLKNQPDAIFAVEDFTALGVLKELKDLSINVPEDFGVIGFCNDLFGEHITPSLSTIDQKTNEMGEEAFNLIYELIQNNKKDKDNQKRILTPTLIVRESSQKS</sequence>
<evidence type="ECO:0000313" key="5">
    <source>
        <dbReference type="EMBL" id="WNH14366.1"/>
    </source>
</evidence>
<gene>
    <name evidence="5" type="ORF">RHP49_02105</name>
</gene>
<reference evidence="5 6" key="1">
    <citation type="submission" date="2023-09" db="EMBL/GenBank/DDBJ databases">
        <title>Thalassobella suaedae gen. nov., sp. nov., a marine bacterium of the family Flavobacteriaceae isolated from a halophyte Suaeda japonica.</title>
        <authorList>
            <person name="Lee S.Y."/>
            <person name="Hwang C.Y."/>
        </authorList>
    </citation>
    <scope>NUCLEOTIDE SEQUENCE [LARGE SCALE GENOMIC DNA]</scope>
    <source>
        <strain evidence="5 6">HL-DH10</strain>
    </source>
</reference>
<dbReference type="Gene3D" id="3.40.50.2300">
    <property type="match status" value="2"/>
</dbReference>
<proteinExistence type="predicted"/>